<evidence type="ECO:0000256" key="16">
    <source>
        <dbReference type="ARBA" id="ARBA00074306"/>
    </source>
</evidence>
<dbReference type="Pfam" id="PF00672">
    <property type="entry name" value="HAMP"/>
    <property type="match status" value="1"/>
</dbReference>
<evidence type="ECO:0000256" key="3">
    <source>
        <dbReference type="ARBA" id="ARBA00006402"/>
    </source>
</evidence>
<evidence type="ECO:0000313" key="25">
    <source>
        <dbReference type="EMBL" id="MCP2729486.1"/>
    </source>
</evidence>
<dbReference type="InterPro" id="IPR003594">
    <property type="entry name" value="HATPase_dom"/>
</dbReference>
<feature type="transmembrane region" description="Helical" evidence="19">
    <location>
        <begin position="390"/>
        <end position="413"/>
    </location>
</feature>
<dbReference type="PRINTS" id="PR00344">
    <property type="entry name" value="BCTRLSENSOR"/>
</dbReference>
<sequence>MPIPAVPSLANRVFGKLSLRTILILPFILQVVGTVGVVGYLSYRSGQGAVKNLVHQLMAATGDCVTQKLDNYLQTAHHINQSHLATLKSGGISLKNLDKLHNYLILQLQHYPEITALLLGTSQGDFRLIHRVMPGEIESGYAKNPSELPFEAGRSNKNNLSRLDSYAIDEAGNLGRYLSSTENLDVRKRPWYRRAVETKISGWSEPFQIGSTNQLTLNAYLPFYNASQQLEGVFSVNLSLEQLNDFLERLFISKRGQVFIVERDGLLIANSAAQPSYISSNLASTSPNGKPPVTQPGAITFRRLSALESANPLMRAATEKLQKTFGSLKTIQSAQELDLDPEENSPEKSLREDYFIRVIPYQDDYGLDWLIVTVVPESDFMEQVNANTRITILLCIAALVGSITVGIITASWITQPILQLNNSAKDIAQGKWDKTVEINRSDEVGELANSFNYMAVQLQKYFAELQSSNKSLAESESKLNQIIEAIPVGVTVHDITGKVIYGNRKSKQLLGTNTLPDAETAQLAVAYKVYLAGTDQLYSVVNMPVVRSLHGEKAMVNDLEIRLPNQQIPLEVYSTPLFDESGEVIAAIAAFFDITERRKAQEILADYNRTLETEVAQKTLELQQAKEVAETANQAKSTFLANMSHELRTPLNAILGFAQLIKNSPTLPAKHQEQIGIITRSGEHLLTLINDVLDLAKIEANRTTLNEEYFDLYTLLYDVEQMFRIKGQSKGLYFKVNRDNLVTQHVLVDGIKLRQVLINLISNAIKFTNKGGVSLTVQNYNIQSSLPYCQLSFAVSDTGAGIASEELDSIFEAFVQSSTGKQSVEGTGLGLPISRAFVQLMGGDISVRSVVGEGSTFSFDIHVSVVEDTSIPTQETIGKVIAIEPNQPRYRILIVDDKSDNRQLLMQLLSPLGFELKEASNGQEAVEIWQDFEPHLIWMDLGMPVMNGYEAAKQIKSTAKGQATAIIAVSASIASPEIVMTKDNKFDDFIQKPFCQADIFLAMSKHIGVRFIYEETHDLLNGNPTEVMKKNLDDLADLPPELVARFCEAIVNGDFDLILTIIEGIRPENDSLATMLAALANNFQYQELLDLLKR</sequence>
<comment type="similarity">
    <text evidence="3">In the N-terminal section; belongs to the phytochrome family.</text>
</comment>
<proteinExistence type="inferred from homology"/>
<dbReference type="SMART" id="SM00388">
    <property type="entry name" value="HisKA"/>
    <property type="match status" value="1"/>
</dbReference>
<organism evidence="25 26">
    <name type="scientific">Limnofasciculus baicalensis BBK-W-15</name>
    <dbReference type="NCBI Taxonomy" id="2699891"/>
    <lineage>
        <taxon>Bacteria</taxon>
        <taxon>Bacillati</taxon>
        <taxon>Cyanobacteriota</taxon>
        <taxon>Cyanophyceae</taxon>
        <taxon>Coleofasciculales</taxon>
        <taxon>Coleofasciculaceae</taxon>
        <taxon>Limnofasciculus</taxon>
        <taxon>Limnofasciculus baicalensis</taxon>
    </lineage>
</organism>
<dbReference type="FunFam" id="3.30.565.10:FF:000010">
    <property type="entry name" value="Sensor histidine kinase RcsC"/>
    <property type="match status" value="1"/>
</dbReference>
<dbReference type="InterPro" id="IPR033479">
    <property type="entry name" value="dCache_1"/>
</dbReference>
<accession>A0AAE3GT79</accession>
<dbReference type="InterPro" id="IPR004358">
    <property type="entry name" value="Sig_transdc_His_kin-like_C"/>
</dbReference>
<dbReference type="Pfam" id="PF00072">
    <property type="entry name" value="Response_reg"/>
    <property type="match status" value="1"/>
</dbReference>
<dbReference type="SUPFAM" id="SSF158472">
    <property type="entry name" value="HAMP domain-like"/>
    <property type="match status" value="1"/>
</dbReference>
<dbReference type="CDD" id="cd00082">
    <property type="entry name" value="HisKA"/>
    <property type="match status" value="1"/>
</dbReference>
<feature type="domain" description="Response regulatory" evidence="21">
    <location>
        <begin position="891"/>
        <end position="1007"/>
    </location>
</feature>
<dbReference type="Proteomes" id="UP001204953">
    <property type="component" value="Unassembled WGS sequence"/>
</dbReference>
<evidence type="ECO:0000256" key="17">
    <source>
        <dbReference type="PROSITE-ProRule" id="PRU00169"/>
    </source>
</evidence>
<evidence type="ECO:0000256" key="18">
    <source>
        <dbReference type="SAM" id="Coils"/>
    </source>
</evidence>
<keyword evidence="12 19" id="KW-1133">Transmembrane helix</keyword>
<evidence type="ECO:0000256" key="11">
    <source>
        <dbReference type="ARBA" id="ARBA00022840"/>
    </source>
</evidence>
<dbReference type="InterPro" id="IPR003661">
    <property type="entry name" value="HisK_dim/P_dom"/>
</dbReference>
<evidence type="ECO:0000256" key="10">
    <source>
        <dbReference type="ARBA" id="ARBA00022777"/>
    </source>
</evidence>
<dbReference type="SUPFAM" id="SSF52172">
    <property type="entry name" value="CheY-like"/>
    <property type="match status" value="1"/>
</dbReference>
<dbReference type="GO" id="GO:0000155">
    <property type="term" value="F:phosphorelay sensor kinase activity"/>
    <property type="evidence" value="ECO:0007669"/>
    <property type="project" value="InterPro"/>
</dbReference>
<dbReference type="PROSITE" id="PS50112">
    <property type="entry name" value="PAS"/>
    <property type="match status" value="1"/>
</dbReference>
<dbReference type="SUPFAM" id="SSF55785">
    <property type="entry name" value="PYP-like sensor domain (PAS domain)"/>
    <property type="match status" value="1"/>
</dbReference>
<evidence type="ECO:0000256" key="12">
    <source>
        <dbReference type="ARBA" id="ARBA00022989"/>
    </source>
</evidence>
<dbReference type="SUPFAM" id="SSF47384">
    <property type="entry name" value="Homodimeric domain of signal transducing histidine kinase"/>
    <property type="match status" value="1"/>
</dbReference>
<feature type="transmembrane region" description="Helical" evidence="19">
    <location>
        <begin position="22"/>
        <end position="43"/>
    </location>
</feature>
<dbReference type="InterPro" id="IPR036890">
    <property type="entry name" value="HATPase_C_sf"/>
</dbReference>
<dbReference type="PROSITE" id="PS50113">
    <property type="entry name" value="PAC"/>
    <property type="match status" value="1"/>
</dbReference>
<protein>
    <recommendedName>
        <fullName evidence="16">Circadian input-output histidine kinase CikA</fullName>
        <ecNumber evidence="4">2.7.13.3</ecNumber>
    </recommendedName>
</protein>
<evidence type="ECO:0000256" key="4">
    <source>
        <dbReference type="ARBA" id="ARBA00012438"/>
    </source>
</evidence>
<comment type="caution">
    <text evidence="25">The sequence shown here is derived from an EMBL/GenBank/DDBJ whole genome shotgun (WGS) entry which is preliminary data.</text>
</comment>
<comment type="catalytic activity">
    <reaction evidence="1">
        <text>ATP + protein L-histidine = ADP + protein N-phospho-L-histidine.</text>
        <dbReference type="EC" id="2.7.13.3"/>
    </reaction>
</comment>
<evidence type="ECO:0000256" key="9">
    <source>
        <dbReference type="ARBA" id="ARBA00022741"/>
    </source>
</evidence>
<evidence type="ECO:0000256" key="2">
    <source>
        <dbReference type="ARBA" id="ARBA00004651"/>
    </source>
</evidence>
<keyword evidence="8 19" id="KW-0812">Transmembrane</keyword>
<dbReference type="EMBL" id="JAMZMM010000120">
    <property type="protein sequence ID" value="MCP2729486.1"/>
    <property type="molecule type" value="Genomic_DNA"/>
</dbReference>
<dbReference type="PROSITE" id="PS50885">
    <property type="entry name" value="HAMP"/>
    <property type="match status" value="1"/>
</dbReference>
<dbReference type="Gene3D" id="3.30.450.20">
    <property type="entry name" value="PAS domain"/>
    <property type="match status" value="3"/>
</dbReference>
<keyword evidence="14 19" id="KW-0472">Membrane</keyword>
<dbReference type="GO" id="GO:0005886">
    <property type="term" value="C:plasma membrane"/>
    <property type="evidence" value="ECO:0007669"/>
    <property type="project" value="UniProtKB-SubCell"/>
</dbReference>
<dbReference type="InterPro" id="IPR003660">
    <property type="entry name" value="HAMP_dom"/>
</dbReference>
<dbReference type="InterPro" id="IPR000700">
    <property type="entry name" value="PAS-assoc_C"/>
</dbReference>
<dbReference type="AlphaFoldDB" id="A0AAE3GT79"/>
<feature type="domain" description="HAMP" evidence="24">
    <location>
        <begin position="411"/>
        <end position="463"/>
    </location>
</feature>
<keyword evidence="6 17" id="KW-0597">Phosphoprotein</keyword>
<dbReference type="Gene3D" id="1.10.287.130">
    <property type="match status" value="1"/>
</dbReference>
<dbReference type="CDD" id="cd18773">
    <property type="entry name" value="PDC1_HK_sensor"/>
    <property type="match status" value="1"/>
</dbReference>
<keyword evidence="7" id="KW-0808">Transferase</keyword>
<dbReference type="RefSeq" id="WP_254012271.1">
    <property type="nucleotide sequence ID" value="NZ_JAMZMM010000120.1"/>
</dbReference>
<dbReference type="PANTHER" id="PTHR43047">
    <property type="entry name" value="TWO-COMPONENT HISTIDINE PROTEIN KINASE"/>
    <property type="match status" value="1"/>
</dbReference>
<dbReference type="Gene3D" id="3.40.50.2300">
    <property type="match status" value="1"/>
</dbReference>
<dbReference type="GO" id="GO:0009927">
    <property type="term" value="F:histidine phosphotransfer kinase activity"/>
    <property type="evidence" value="ECO:0007669"/>
    <property type="project" value="TreeGrafter"/>
</dbReference>
<keyword evidence="15" id="KW-0131">Cell cycle</keyword>
<keyword evidence="13" id="KW-0902">Two-component regulatory system</keyword>
<evidence type="ECO:0000259" key="21">
    <source>
        <dbReference type="PROSITE" id="PS50110"/>
    </source>
</evidence>
<dbReference type="PANTHER" id="PTHR43047:SF72">
    <property type="entry name" value="OSMOSENSING HISTIDINE PROTEIN KINASE SLN1"/>
    <property type="match status" value="1"/>
</dbReference>
<keyword evidence="11 25" id="KW-0067">ATP-binding</keyword>
<dbReference type="InterPro" id="IPR000014">
    <property type="entry name" value="PAS"/>
</dbReference>
<evidence type="ECO:0000256" key="19">
    <source>
        <dbReference type="SAM" id="Phobius"/>
    </source>
</evidence>
<comment type="subcellular location">
    <subcellularLocation>
        <location evidence="2">Cell membrane</location>
        <topology evidence="2">Multi-pass membrane protein</topology>
    </subcellularLocation>
</comment>
<evidence type="ECO:0000259" key="24">
    <source>
        <dbReference type="PROSITE" id="PS50885"/>
    </source>
</evidence>
<feature type="domain" description="PAC" evidence="23">
    <location>
        <begin position="549"/>
        <end position="606"/>
    </location>
</feature>
<dbReference type="CDD" id="cd16922">
    <property type="entry name" value="HATPase_EvgS-ArcB-TorS-like"/>
    <property type="match status" value="1"/>
</dbReference>
<evidence type="ECO:0000259" key="23">
    <source>
        <dbReference type="PROSITE" id="PS50113"/>
    </source>
</evidence>
<dbReference type="PROSITE" id="PS50110">
    <property type="entry name" value="RESPONSE_REGULATORY"/>
    <property type="match status" value="1"/>
</dbReference>
<gene>
    <name evidence="25" type="ORF">NJ959_13600</name>
</gene>
<evidence type="ECO:0000256" key="6">
    <source>
        <dbReference type="ARBA" id="ARBA00022553"/>
    </source>
</evidence>
<evidence type="ECO:0000256" key="15">
    <source>
        <dbReference type="ARBA" id="ARBA00023306"/>
    </source>
</evidence>
<dbReference type="SMART" id="SM00448">
    <property type="entry name" value="REC"/>
    <property type="match status" value="1"/>
</dbReference>
<dbReference type="GO" id="GO:0005524">
    <property type="term" value="F:ATP binding"/>
    <property type="evidence" value="ECO:0007669"/>
    <property type="project" value="UniProtKB-KW"/>
</dbReference>
<dbReference type="InterPro" id="IPR001789">
    <property type="entry name" value="Sig_transdc_resp-reg_receiver"/>
</dbReference>
<dbReference type="Pfam" id="PF00512">
    <property type="entry name" value="HisKA"/>
    <property type="match status" value="1"/>
</dbReference>
<keyword evidence="26" id="KW-1185">Reference proteome</keyword>
<evidence type="ECO:0000256" key="14">
    <source>
        <dbReference type="ARBA" id="ARBA00023136"/>
    </source>
</evidence>
<dbReference type="InterPro" id="IPR035965">
    <property type="entry name" value="PAS-like_dom_sf"/>
</dbReference>
<dbReference type="Gene3D" id="3.30.565.10">
    <property type="entry name" value="Histidine kinase-like ATPase, C-terminal domain"/>
    <property type="match status" value="1"/>
</dbReference>
<evidence type="ECO:0000313" key="26">
    <source>
        <dbReference type="Proteomes" id="UP001204953"/>
    </source>
</evidence>
<dbReference type="SMART" id="SM00304">
    <property type="entry name" value="HAMP"/>
    <property type="match status" value="1"/>
</dbReference>
<dbReference type="Pfam" id="PF08448">
    <property type="entry name" value="PAS_4"/>
    <property type="match status" value="1"/>
</dbReference>
<evidence type="ECO:0000256" key="13">
    <source>
        <dbReference type="ARBA" id="ARBA00023012"/>
    </source>
</evidence>
<dbReference type="FunFam" id="1.10.287.130:FF:000038">
    <property type="entry name" value="Sensory transduction histidine kinase"/>
    <property type="match status" value="1"/>
</dbReference>
<dbReference type="SMART" id="SM00387">
    <property type="entry name" value="HATPase_c"/>
    <property type="match status" value="1"/>
</dbReference>
<feature type="domain" description="Histidine kinase" evidence="20">
    <location>
        <begin position="642"/>
        <end position="865"/>
    </location>
</feature>
<evidence type="ECO:0000256" key="8">
    <source>
        <dbReference type="ARBA" id="ARBA00022692"/>
    </source>
</evidence>
<feature type="modified residue" description="4-aspartylphosphate" evidence="17">
    <location>
        <position position="940"/>
    </location>
</feature>
<feature type="domain" description="PAS" evidence="22">
    <location>
        <begin position="475"/>
        <end position="511"/>
    </location>
</feature>
<dbReference type="CDD" id="cd17546">
    <property type="entry name" value="REC_hyHK_CKI1_RcsC-like"/>
    <property type="match status" value="1"/>
</dbReference>
<feature type="coiled-coil region" evidence="18">
    <location>
        <begin position="608"/>
        <end position="635"/>
    </location>
</feature>
<keyword evidence="18" id="KW-0175">Coiled coil</keyword>
<dbReference type="Pfam" id="PF02743">
    <property type="entry name" value="dCache_1"/>
    <property type="match status" value="1"/>
</dbReference>
<dbReference type="InterPro" id="IPR005467">
    <property type="entry name" value="His_kinase_dom"/>
</dbReference>
<evidence type="ECO:0000256" key="5">
    <source>
        <dbReference type="ARBA" id="ARBA00022475"/>
    </source>
</evidence>
<dbReference type="SUPFAM" id="SSF55874">
    <property type="entry name" value="ATPase domain of HSP90 chaperone/DNA topoisomerase II/histidine kinase"/>
    <property type="match status" value="1"/>
</dbReference>
<reference evidence="25" key="1">
    <citation type="submission" date="2022-06" db="EMBL/GenBank/DDBJ databases">
        <title>New cyanobacteria of genus Symplocastrum in benthos of Lake Baikal.</title>
        <authorList>
            <person name="Sorokovikova E."/>
            <person name="Tikhonova I."/>
            <person name="Krasnopeev A."/>
            <person name="Evseev P."/>
            <person name="Gladkikh A."/>
            <person name="Belykh O."/>
        </authorList>
    </citation>
    <scope>NUCLEOTIDE SEQUENCE</scope>
    <source>
        <strain evidence="25">BBK-W-15</strain>
    </source>
</reference>
<dbReference type="Pfam" id="PF02518">
    <property type="entry name" value="HATPase_c"/>
    <property type="match status" value="1"/>
</dbReference>
<evidence type="ECO:0000259" key="22">
    <source>
        <dbReference type="PROSITE" id="PS50112"/>
    </source>
</evidence>
<evidence type="ECO:0000256" key="7">
    <source>
        <dbReference type="ARBA" id="ARBA00022679"/>
    </source>
</evidence>
<evidence type="ECO:0000256" key="1">
    <source>
        <dbReference type="ARBA" id="ARBA00000085"/>
    </source>
</evidence>
<dbReference type="InterPro" id="IPR036097">
    <property type="entry name" value="HisK_dim/P_sf"/>
</dbReference>
<dbReference type="Gene3D" id="6.10.340.10">
    <property type="match status" value="1"/>
</dbReference>
<dbReference type="CDD" id="cd06225">
    <property type="entry name" value="HAMP"/>
    <property type="match status" value="1"/>
</dbReference>
<keyword evidence="5" id="KW-1003">Cell membrane</keyword>
<keyword evidence="10" id="KW-0418">Kinase</keyword>
<dbReference type="InterPro" id="IPR011006">
    <property type="entry name" value="CheY-like_superfamily"/>
</dbReference>
<dbReference type="PROSITE" id="PS50109">
    <property type="entry name" value="HIS_KIN"/>
    <property type="match status" value="1"/>
</dbReference>
<dbReference type="EC" id="2.7.13.3" evidence="4"/>
<evidence type="ECO:0000259" key="20">
    <source>
        <dbReference type="PROSITE" id="PS50109"/>
    </source>
</evidence>
<dbReference type="InterPro" id="IPR013656">
    <property type="entry name" value="PAS_4"/>
</dbReference>
<keyword evidence="9" id="KW-0547">Nucleotide-binding</keyword>
<name>A0AAE3GT79_9CYAN</name>